<evidence type="ECO:0000256" key="3">
    <source>
        <dbReference type="ARBA" id="ARBA00022605"/>
    </source>
</evidence>
<comment type="pathway">
    <text evidence="1 8">Metabolic intermediate biosynthesis; chorismate biosynthesis; chorismate from D-erythrose 4-phosphate and phosphoenolpyruvate: step 4/7.</text>
</comment>
<feature type="binding site" evidence="8">
    <location>
        <begin position="130"/>
        <end position="134"/>
    </location>
    <ligand>
        <name>NADP(+)</name>
        <dbReference type="ChEBI" id="CHEBI:58349"/>
    </ligand>
</feature>
<feature type="binding site" evidence="8">
    <location>
        <position position="221"/>
    </location>
    <ligand>
        <name>NADP(+)</name>
        <dbReference type="ChEBI" id="CHEBI:58349"/>
    </ligand>
</feature>
<accession>A0A1V3A243</accession>
<keyword evidence="6 8" id="KW-0057">Aromatic amino acid biosynthesis</keyword>
<evidence type="ECO:0000313" key="13">
    <source>
        <dbReference type="Proteomes" id="UP000189177"/>
    </source>
</evidence>
<dbReference type="InterPro" id="IPR011342">
    <property type="entry name" value="Shikimate_DH"/>
</dbReference>
<evidence type="ECO:0000256" key="8">
    <source>
        <dbReference type="HAMAP-Rule" id="MF_00222"/>
    </source>
</evidence>
<dbReference type="NCBIfam" id="NF001310">
    <property type="entry name" value="PRK00258.1-2"/>
    <property type="match status" value="1"/>
</dbReference>
<keyword evidence="13" id="KW-1185">Reference proteome</keyword>
<gene>
    <name evidence="8" type="primary">aroE</name>
    <name evidence="12" type="ORF">B1A74_01760</name>
</gene>
<reference evidence="12 13" key="1">
    <citation type="submission" date="2017-02" db="EMBL/GenBank/DDBJ databases">
        <title>Genomic diversity within the haloalkaliphilic genus Thioalkalivibrio.</title>
        <authorList>
            <person name="Ahn A.-C."/>
            <person name="Meier-Kolthoff J."/>
            <person name="Overmars L."/>
            <person name="Richter M."/>
            <person name="Woyke T."/>
            <person name="Sorokin D.Y."/>
            <person name="Muyzer G."/>
        </authorList>
    </citation>
    <scope>NUCLEOTIDE SEQUENCE [LARGE SCALE GENOMIC DNA]</scope>
    <source>
        <strain evidence="12 13">HL17</strain>
    </source>
</reference>
<comment type="catalytic activity">
    <reaction evidence="7 8">
        <text>shikimate + NADP(+) = 3-dehydroshikimate + NADPH + H(+)</text>
        <dbReference type="Rhea" id="RHEA:17737"/>
        <dbReference type="ChEBI" id="CHEBI:15378"/>
        <dbReference type="ChEBI" id="CHEBI:16630"/>
        <dbReference type="ChEBI" id="CHEBI:36208"/>
        <dbReference type="ChEBI" id="CHEBI:57783"/>
        <dbReference type="ChEBI" id="CHEBI:58349"/>
        <dbReference type="EC" id="1.1.1.25"/>
    </reaction>
</comment>
<evidence type="ECO:0000259" key="10">
    <source>
        <dbReference type="Pfam" id="PF08501"/>
    </source>
</evidence>
<feature type="binding site" evidence="8">
    <location>
        <begin position="17"/>
        <end position="19"/>
    </location>
    <ligand>
        <name>shikimate</name>
        <dbReference type="ChEBI" id="CHEBI:36208"/>
    </ligand>
</feature>
<feature type="binding site" evidence="8">
    <location>
        <position position="64"/>
    </location>
    <ligand>
        <name>shikimate</name>
        <dbReference type="ChEBI" id="CHEBI:36208"/>
    </ligand>
</feature>
<dbReference type="GO" id="GO:0009423">
    <property type="term" value="P:chorismate biosynthetic process"/>
    <property type="evidence" value="ECO:0007669"/>
    <property type="project" value="UniProtKB-UniRule"/>
</dbReference>
<dbReference type="Pfam" id="PF08501">
    <property type="entry name" value="Shikimate_dh_N"/>
    <property type="match status" value="1"/>
</dbReference>
<feature type="binding site" evidence="8">
    <location>
        <position position="223"/>
    </location>
    <ligand>
        <name>shikimate</name>
        <dbReference type="ChEBI" id="CHEBI:36208"/>
    </ligand>
</feature>
<dbReference type="HAMAP" id="MF_00222">
    <property type="entry name" value="Shikimate_DH_AroE"/>
    <property type="match status" value="1"/>
</dbReference>
<comment type="similarity">
    <text evidence="8">Belongs to the shikimate dehydrogenase family.</text>
</comment>
<evidence type="ECO:0000259" key="11">
    <source>
        <dbReference type="Pfam" id="PF18317"/>
    </source>
</evidence>
<keyword evidence="4 8" id="KW-0521">NADP</keyword>
<dbReference type="GO" id="GO:0004764">
    <property type="term" value="F:shikimate 3-dehydrogenase (NADP+) activity"/>
    <property type="evidence" value="ECO:0007669"/>
    <property type="project" value="UniProtKB-UniRule"/>
</dbReference>
<dbReference type="GO" id="GO:0050661">
    <property type="term" value="F:NADP binding"/>
    <property type="evidence" value="ECO:0007669"/>
    <property type="project" value="InterPro"/>
</dbReference>
<dbReference type="InterPro" id="IPR006151">
    <property type="entry name" value="Shikm_DH/Glu-tRNA_Rdtase"/>
</dbReference>
<dbReference type="InterPro" id="IPR046346">
    <property type="entry name" value="Aminoacid_DH-like_N_sf"/>
</dbReference>
<evidence type="ECO:0000256" key="7">
    <source>
        <dbReference type="ARBA" id="ARBA00049442"/>
    </source>
</evidence>
<dbReference type="Pfam" id="PF18317">
    <property type="entry name" value="SDH_C"/>
    <property type="match status" value="1"/>
</dbReference>
<dbReference type="GO" id="GO:0019632">
    <property type="term" value="P:shikimate metabolic process"/>
    <property type="evidence" value="ECO:0007669"/>
    <property type="project" value="InterPro"/>
</dbReference>
<dbReference type="InterPro" id="IPR041121">
    <property type="entry name" value="SDH_C"/>
</dbReference>
<dbReference type="CDD" id="cd01065">
    <property type="entry name" value="NAD_bind_Shikimate_DH"/>
    <property type="match status" value="1"/>
</dbReference>
<evidence type="ECO:0000256" key="6">
    <source>
        <dbReference type="ARBA" id="ARBA00023141"/>
    </source>
</evidence>
<evidence type="ECO:0000256" key="4">
    <source>
        <dbReference type="ARBA" id="ARBA00022857"/>
    </source>
</evidence>
<feature type="domain" description="Shikimate dehydrogenase substrate binding N-terminal" evidence="10">
    <location>
        <begin position="9"/>
        <end position="91"/>
    </location>
</feature>
<dbReference type="InterPro" id="IPR022893">
    <property type="entry name" value="Shikimate_DH_fam"/>
</dbReference>
<sequence>MSRPDRYAVVGNPIHHSLSPRIHTLFAEQTGQAMTYEARRGTPGQFAEEVGGWLAGELRGVNVTVPFKEDACQLAAVLSDRARRAGAANTLWTGDDGRIHGDNTDGVGLLRDLEDRLGCDLNGRRILILGAGGATRGILLPLLERTPAELIVANRTPARAEGLARDFADLAGDTRLQACALDALPDGPFDLILNATAAGLSEDALELPAGLVGPRTTAYDLVYGPAALRFLDWAEAAGCALSSDGLGMLVEQAAEAFAIWRGVHPETGPVLATLRHEAAD</sequence>
<evidence type="ECO:0000256" key="2">
    <source>
        <dbReference type="ARBA" id="ARBA00012962"/>
    </source>
</evidence>
<dbReference type="Gene3D" id="3.40.50.720">
    <property type="entry name" value="NAD(P)-binding Rossmann-like Domain"/>
    <property type="match status" value="1"/>
</dbReference>
<dbReference type="Proteomes" id="UP000189177">
    <property type="component" value="Unassembled WGS sequence"/>
</dbReference>
<comment type="function">
    <text evidence="8">Involved in the biosynthesis of the chorismate, which leads to the biosynthesis of aromatic amino acids. Catalyzes the reversible NADPH linked reduction of 3-dehydroshikimate (DHSA) to yield shikimate (SA).</text>
</comment>
<feature type="binding site" evidence="8">
    <location>
        <begin position="154"/>
        <end position="159"/>
    </location>
    <ligand>
        <name>NADP(+)</name>
        <dbReference type="ChEBI" id="CHEBI:58349"/>
    </ligand>
</feature>
<evidence type="ECO:0000259" key="9">
    <source>
        <dbReference type="Pfam" id="PF01488"/>
    </source>
</evidence>
<dbReference type="OrthoDB" id="9776868at2"/>
<dbReference type="GO" id="GO:0005829">
    <property type="term" value="C:cytosol"/>
    <property type="evidence" value="ECO:0007669"/>
    <property type="project" value="TreeGrafter"/>
</dbReference>
<keyword evidence="3 8" id="KW-0028">Amino-acid biosynthesis</keyword>
<feature type="binding site" evidence="8">
    <location>
        <position position="80"/>
    </location>
    <ligand>
        <name>NADP(+)</name>
        <dbReference type="ChEBI" id="CHEBI:58349"/>
    </ligand>
</feature>
<dbReference type="InterPro" id="IPR036291">
    <property type="entry name" value="NAD(P)-bd_dom_sf"/>
</dbReference>
<comment type="caution">
    <text evidence="12">The sequence shown here is derived from an EMBL/GenBank/DDBJ whole genome shotgun (WGS) entry which is preliminary data.</text>
</comment>
<dbReference type="Pfam" id="PF01488">
    <property type="entry name" value="Shikimate_DH"/>
    <property type="match status" value="1"/>
</dbReference>
<dbReference type="GO" id="GO:0009073">
    <property type="term" value="P:aromatic amino acid family biosynthetic process"/>
    <property type="evidence" value="ECO:0007669"/>
    <property type="project" value="UniProtKB-KW"/>
</dbReference>
<feature type="binding site" evidence="8">
    <location>
        <position position="105"/>
    </location>
    <ligand>
        <name>shikimate</name>
        <dbReference type="ChEBI" id="CHEBI:36208"/>
    </ligand>
</feature>
<organism evidence="12 13">
    <name type="scientific">Thioalkalivibrio halophilus</name>
    <dbReference type="NCBI Taxonomy" id="252474"/>
    <lineage>
        <taxon>Bacteria</taxon>
        <taxon>Pseudomonadati</taxon>
        <taxon>Pseudomonadota</taxon>
        <taxon>Gammaproteobacteria</taxon>
        <taxon>Chromatiales</taxon>
        <taxon>Ectothiorhodospiraceae</taxon>
        <taxon>Thioalkalivibrio</taxon>
    </lineage>
</organism>
<evidence type="ECO:0000313" key="12">
    <source>
        <dbReference type="EMBL" id="OOC11143.1"/>
    </source>
</evidence>
<feature type="binding site" evidence="8">
    <location>
        <position position="245"/>
    </location>
    <ligand>
        <name>NADP(+)</name>
        <dbReference type="ChEBI" id="CHEBI:58349"/>
    </ligand>
</feature>
<dbReference type="Gene3D" id="3.40.50.10860">
    <property type="entry name" value="Leucine Dehydrogenase, chain A, domain 1"/>
    <property type="match status" value="1"/>
</dbReference>
<dbReference type="RefSeq" id="WP_077243594.1">
    <property type="nucleotide sequence ID" value="NZ_MUZR01000006.1"/>
</dbReference>
<comment type="subunit">
    <text evidence="8">Homodimer.</text>
</comment>
<protein>
    <recommendedName>
        <fullName evidence="2 8">Shikimate dehydrogenase (NADP(+))</fullName>
        <shortName evidence="8">SDH</shortName>
        <ecNumber evidence="2 8">1.1.1.25</ecNumber>
    </recommendedName>
</protein>
<dbReference type="PANTHER" id="PTHR21089">
    <property type="entry name" value="SHIKIMATE DEHYDROGENASE"/>
    <property type="match status" value="1"/>
</dbReference>
<dbReference type="EC" id="1.1.1.25" evidence="2 8"/>
<feature type="binding site" evidence="8">
    <location>
        <position position="252"/>
    </location>
    <ligand>
        <name>shikimate</name>
        <dbReference type="ChEBI" id="CHEBI:36208"/>
    </ligand>
</feature>
<dbReference type="SUPFAM" id="SSF53223">
    <property type="entry name" value="Aminoacid dehydrogenase-like, N-terminal domain"/>
    <property type="match status" value="1"/>
</dbReference>
<dbReference type="EMBL" id="MUZR01000006">
    <property type="protein sequence ID" value="OOC11143.1"/>
    <property type="molecule type" value="Genomic_DNA"/>
</dbReference>
<dbReference type="GO" id="GO:0008652">
    <property type="term" value="P:amino acid biosynthetic process"/>
    <property type="evidence" value="ECO:0007669"/>
    <property type="project" value="UniProtKB-KW"/>
</dbReference>
<dbReference type="NCBIfam" id="TIGR00507">
    <property type="entry name" value="aroE"/>
    <property type="match status" value="1"/>
</dbReference>
<feature type="binding site" evidence="8">
    <location>
        <position position="89"/>
    </location>
    <ligand>
        <name>shikimate</name>
        <dbReference type="ChEBI" id="CHEBI:36208"/>
    </ligand>
</feature>
<proteinExistence type="inferred from homology"/>
<keyword evidence="5 8" id="KW-0560">Oxidoreductase</keyword>
<dbReference type="FunFam" id="3.40.50.10860:FF:000006">
    <property type="entry name" value="Shikimate dehydrogenase (NADP(+))"/>
    <property type="match status" value="1"/>
</dbReference>
<name>A0A1V3A243_9GAMM</name>
<feature type="domain" description="Quinate/shikimate 5-dehydrogenase/glutamyl-tRNA reductase" evidence="9">
    <location>
        <begin position="118"/>
        <end position="197"/>
    </location>
</feature>
<dbReference type="STRING" id="252474.B1A74_01760"/>
<dbReference type="InterPro" id="IPR013708">
    <property type="entry name" value="Shikimate_DH-bd_N"/>
</dbReference>
<dbReference type="SUPFAM" id="SSF51735">
    <property type="entry name" value="NAD(P)-binding Rossmann-fold domains"/>
    <property type="match status" value="1"/>
</dbReference>
<feature type="active site" description="Proton acceptor" evidence="8">
    <location>
        <position position="68"/>
    </location>
</feature>
<dbReference type="PANTHER" id="PTHR21089:SF1">
    <property type="entry name" value="BIFUNCTIONAL 3-DEHYDROQUINATE DEHYDRATASE_SHIKIMATE DEHYDROGENASE, CHLOROPLASTIC"/>
    <property type="match status" value="1"/>
</dbReference>
<dbReference type="AlphaFoldDB" id="A0A1V3A243"/>
<feature type="domain" description="SDH C-terminal" evidence="11">
    <location>
        <begin position="245"/>
        <end position="275"/>
    </location>
</feature>
<evidence type="ECO:0000256" key="5">
    <source>
        <dbReference type="ARBA" id="ARBA00023002"/>
    </source>
</evidence>
<dbReference type="UniPathway" id="UPA00053">
    <property type="reaction ID" value="UER00087"/>
</dbReference>
<evidence type="ECO:0000256" key="1">
    <source>
        <dbReference type="ARBA" id="ARBA00004871"/>
    </source>
</evidence>